<evidence type="ECO:0000313" key="1">
    <source>
        <dbReference type="EMBL" id="ONG37317.1"/>
    </source>
</evidence>
<dbReference type="STRING" id="1907941.BKE30_14780"/>
<evidence type="ECO:0000313" key="2">
    <source>
        <dbReference type="Proteomes" id="UP000192132"/>
    </source>
</evidence>
<sequence length="90" mass="8886">MSKAIITVGAMTSHGGKVIQGSSTSTINGVAVACVGDKVSCPQKGHGGITTIVTGDNALLINGRAVARHGDKTACGATLLANQALGVDNR</sequence>
<dbReference type="InterPro" id="IPR008727">
    <property type="entry name" value="PAAR_motif"/>
</dbReference>
<name>A0A1S8CQD6_9GAMM</name>
<dbReference type="Proteomes" id="UP000192132">
    <property type="component" value="Unassembled WGS sequence"/>
</dbReference>
<organism evidence="1 2">
    <name type="scientific">Alkanindiges hydrocarboniclasticus</name>
    <dbReference type="NCBI Taxonomy" id="1907941"/>
    <lineage>
        <taxon>Bacteria</taxon>
        <taxon>Pseudomonadati</taxon>
        <taxon>Pseudomonadota</taxon>
        <taxon>Gammaproteobacteria</taxon>
        <taxon>Moraxellales</taxon>
        <taxon>Moraxellaceae</taxon>
        <taxon>Alkanindiges</taxon>
    </lineage>
</organism>
<dbReference type="RefSeq" id="WP_076879359.1">
    <property type="nucleotide sequence ID" value="NZ_MLCN01000056.1"/>
</dbReference>
<dbReference type="Gene3D" id="2.60.200.60">
    <property type="match status" value="1"/>
</dbReference>
<keyword evidence="2" id="KW-1185">Reference proteome</keyword>
<gene>
    <name evidence="1" type="ORF">BKE30_14780</name>
</gene>
<accession>A0A1S8CQD6</accession>
<evidence type="ECO:0008006" key="3">
    <source>
        <dbReference type="Google" id="ProtNLM"/>
    </source>
</evidence>
<dbReference type="AlphaFoldDB" id="A0A1S8CQD6"/>
<protein>
    <recommendedName>
        <fullName evidence="3">PAAR domain-containing protein</fullName>
    </recommendedName>
</protein>
<reference evidence="1 2" key="1">
    <citation type="submission" date="2016-10" db="EMBL/GenBank/DDBJ databases">
        <title>Draft Genome sequence of Alkanindiges sp. strain H1.</title>
        <authorList>
            <person name="Subhash Y."/>
            <person name="Lee S."/>
        </authorList>
    </citation>
    <scope>NUCLEOTIDE SEQUENCE [LARGE SCALE GENOMIC DNA]</scope>
    <source>
        <strain evidence="1 2">H1</strain>
    </source>
</reference>
<dbReference type="Pfam" id="PF05488">
    <property type="entry name" value="PAAR_motif"/>
    <property type="match status" value="1"/>
</dbReference>
<proteinExistence type="predicted"/>
<dbReference type="CDD" id="cd14744">
    <property type="entry name" value="PAAR_CT_2"/>
    <property type="match status" value="1"/>
</dbReference>
<comment type="caution">
    <text evidence="1">The sequence shown here is derived from an EMBL/GenBank/DDBJ whole genome shotgun (WGS) entry which is preliminary data.</text>
</comment>
<dbReference type="PROSITE" id="PS51257">
    <property type="entry name" value="PROKAR_LIPOPROTEIN"/>
    <property type="match status" value="1"/>
</dbReference>
<dbReference type="OrthoDB" id="6860016at2"/>
<dbReference type="EMBL" id="MLCN01000056">
    <property type="protein sequence ID" value="ONG37317.1"/>
    <property type="molecule type" value="Genomic_DNA"/>
</dbReference>